<keyword evidence="1" id="KW-0732">Signal</keyword>
<protein>
    <recommendedName>
        <fullName evidence="4">Lipoprotein</fullName>
    </recommendedName>
</protein>
<sequence length="127" mass="13851">MPNLIEHCKSLLLQTALGVALSCAVVPALANLNDPVATLKAKAPPPVVATCLDERMRKLRIPSEYIERERGKDHGETVRLTNPATNKDGLEILIRPDGDASKLTVNTHGLSYSKAWRKLVNDCAQRG</sequence>
<dbReference type="AlphaFoldDB" id="A0A1W0D4G8"/>
<evidence type="ECO:0008006" key="4">
    <source>
        <dbReference type="Google" id="ProtNLM"/>
    </source>
</evidence>
<comment type="caution">
    <text evidence="2">The sequence shown here is derived from an EMBL/GenBank/DDBJ whole genome shotgun (WGS) entry which is preliminary data.</text>
</comment>
<proteinExistence type="predicted"/>
<name>A0A1W0D4G8_9NEIS</name>
<accession>A0A1W0D4G8</accession>
<dbReference type="RefSeq" id="WP_081555013.1">
    <property type="nucleotide sequence ID" value="NZ_LXRL01000077.1"/>
</dbReference>
<evidence type="ECO:0000256" key="1">
    <source>
        <dbReference type="SAM" id="SignalP"/>
    </source>
</evidence>
<evidence type="ECO:0000313" key="3">
    <source>
        <dbReference type="Proteomes" id="UP000192721"/>
    </source>
</evidence>
<dbReference type="EMBL" id="MUKV01000006">
    <property type="protein sequence ID" value="OQS41925.1"/>
    <property type="molecule type" value="Genomic_DNA"/>
</dbReference>
<feature type="chain" id="PRO_5012031744" description="Lipoprotein" evidence="1">
    <location>
        <begin position="31"/>
        <end position="127"/>
    </location>
</feature>
<evidence type="ECO:0000313" key="2">
    <source>
        <dbReference type="EMBL" id="OQS41925.1"/>
    </source>
</evidence>
<organism evidence="2 3">
    <name type="scientific">Chromobacterium haemolyticum</name>
    <dbReference type="NCBI Taxonomy" id="394935"/>
    <lineage>
        <taxon>Bacteria</taxon>
        <taxon>Pseudomonadati</taxon>
        <taxon>Pseudomonadota</taxon>
        <taxon>Betaproteobacteria</taxon>
        <taxon>Neisseriales</taxon>
        <taxon>Chromobacteriaceae</taxon>
        <taxon>Chromobacterium</taxon>
    </lineage>
</organism>
<gene>
    <name evidence="2" type="ORF">B0T45_06710</name>
</gene>
<dbReference type="Proteomes" id="UP000192721">
    <property type="component" value="Unassembled WGS sequence"/>
</dbReference>
<reference evidence="2 3" key="1">
    <citation type="submission" date="2017-02" db="EMBL/GenBank/DDBJ databases">
        <title>Chromobacterium haemolyticum H5244.</title>
        <authorList>
            <person name="Gulvik C.A."/>
        </authorList>
    </citation>
    <scope>NUCLEOTIDE SEQUENCE [LARGE SCALE GENOMIC DNA]</scope>
    <source>
        <strain evidence="2 3">H5244</strain>
    </source>
</reference>
<feature type="signal peptide" evidence="1">
    <location>
        <begin position="1"/>
        <end position="30"/>
    </location>
</feature>